<dbReference type="Proteomes" id="UP000030747">
    <property type="component" value="Unassembled WGS sequence"/>
</dbReference>
<gene>
    <name evidence="13" type="ORF">ETH_00003980</name>
</gene>
<dbReference type="OrthoDB" id="408413at2759"/>
<dbReference type="EMBL" id="HG675696">
    <property type="protein sequence ID" value="CDJ42157.1"/>
    <property type="molecule type" value="Genomic_DNA"/>
</dbReference>
<dbReference type="Gene3D" id="2.40.100.10">
    <property type="entry name" value="Cyclophilin-like"/>
    <property type="match status" value="1"/>
</dbReference>
<dbReference type="GO" id="GO:0005737">
    <property type="term" value="C:cytoplasm"/>
    <property type="evidence" value="ECO:0007669"/>
    <property type="project" value="TreeGrafter"/>
</dbReference>
<dbReference type="PROSITE" id="PS50072">
    <property type="entry name" value="CSA_PPIASE_2"/>
    <property type="match status" value="1"/>
</dbReference>
<keyword evidence="7" id="KW-0697">Rotamase</keyword>
<reference evidence="13" key="1">
    <citation type="submission" date="2013-10" db="EMBL/GenBank/DDBJ databases">
        <title>Genomic analysis of the causative agents of coccidiosis in chickens.</title>
        <authorList>
            <person name="Reid A.J."/>
            <person name="Blake D."/>
            <person name="Billington K."/>
            <person name="Browne H."/>
            <person name="Dunn M."/>
            <person name="Hung S."/>
            <person name="Kawahara F."/>
            <person name="Miranda-Saavedra D."/>
            <person name="Mourier T."/>
            <person name="Nagra H."/>
            <person name="Otto T.D."/>
            <person name="Rawlings N."/>
            <person name="Sanchez A."/>
            <person name="Sanders M."/>
            <person name="Subramaniam C."/>
            <person name="Tay Y."/>
            <person name="Dear P."/>
            <person name="Doerig C."/>
            <person name="Gruber A."/>
            <person name="Parkinson J."/>
            <person name="Shirley M."/>
            <person name="Wan K.L."/>
            <person name="Berriman M."/>
            <person name="Tomley F."/>
            <person name="Pain A."/>
        </authorList>
    </citation>
    <scope>NUCLEOTIDE SEQUENCE [LARGE SCALE GENOMIC DNA]</scope>
    <source>
        <strain evidence="13">Houghton</strain>
    </source>
</reference>
<dbReference type="InterPro" id="IPR002130">
    <property type="entry name" value="Cyclophilin-type_PPIase_dom"/>
</dbReference>
<evidence type="ECO:0000259" key="12">
    <source>
        <dbReference type="PROSITE" id="PS50072"/>
    </source>
</evidence>
<evidence type="ECO:0000313" key="14">
    <source>
        <dbReference type="Proteomes" id="UP000030747"/>
    </source>
</evidence>
<dbReference type="VEuPathDB" id="ToxoDB:ETH_00003980"/>
<keyword evidence="14" id="KW-1185">Reference proteome</keyword>
<dbReference type="GO" id="GO:0008380">
    <property type="term" value="P:RNA splicing"/>
    <property type="evidence" value="ECO:0007669"/>
    <property type="project" value="UniProtKB-KW"/>
</dbReference>
<evidence type="ECO:0000256" key="1">
    <source>
        <dbReference type="ARBA" id="ARBA00000971"/>
    </source>
</evidence>
<feature type="region of interest" description="Disordered" evidence="11">
    <location>
        <begin position="203"/>
        <end position="254"/>
    </location>
</feature>
<evidence type="ECO:0000256" key="7">
    <source>
        <dbReference type="ARBA" id="ARBA00023110"/>
    </source>
</evidence>
<evidence type="ECO:0000256" key="10">
    <source>
        <dbReference type="ARBA" id="ARBA00023242"/>
    </source>
</evidence>
<evidence type="ECO:0000313" key="13">
    <source>
        <dbReference type="EMBL" id="CDJ42157.1"/>
    </source>
</evidence>
<dbReference type="EC" id="5.2.1.8" evidence="4"/>
<evidence type="ECO:0000256" key="5">
    <source>
        <dbReference type="ARBA" id="ARBA00022664"/>
    </source>
</evidence>
<organism evidence="13 14">
    <name type="scientific">Eimeria tenella</name>
    <name type="common">Coccidian parasite</name>
    <dbReference type="NCBI Taxonomy" id="5802"/>
    <lineage>
        <taxon>Eukaryota</taxon>
        <taxon>Sar</taxon>
        <taxon>Alveolata</taxon>
        <taxon>Apicomplexa</taxon>
        <taxon>Conoidasida</taxon>
        <taxon>Coccidia</taxon>
        <taxon>Eucoccidiorida</taxon>
        <taxon>Eimeriorina</taxon>
        <taxon>Eimeriidae</taxon>
        <taxon>Eimeria</taxon>
    </lineage>
</organism>
<keyword evidence="8" id="KW-0508">mRNA splicing</keyword>
<dbReference type="GO" id="GO:0006397">
    <property type="term" value="P:mRNA processing"/>
    <property type="evidence" value="ECO:0007669"/>
    <property type="project" value="UniProtKB-KW"/>
</dbReference>
<keyword evidence="5" id="KW-0507">mRNA processing</keyword>
<protein>
    <recommendedName>
        <fullName evidence="4">peptidylprolyl isomerase</fullName>
        <ecNumber evidence="4">5.2.1.8</ecNumber>
    </recommendedName>
</protein>
<proteinExistence type="inferred from homology"/>
<dbReference type="SUPFAM" id="SSF50891">
    <property type="entry name" value="Cyclophilin-like"/>
    <property type="match status" value="1"/>
</dbReference>
<keyword evidence="10" id="KW-0539">Nucleus</keyword>
<dbReference type="InterPro" id="IPR029000">
    <property type="entry name" value="Cyclophilin-like_dom_sf"/>
</dbReference>
<feature type="compositionally biased region" description="Basic and acidic residues" evidence="11">
    <location>
        <begin position="203"/>
        <end position="219"/>
    </location>
</feature>
<comment type="catalytic activity">
    <reaction evidence="1">
        <text>[protein]-peptidylproline (omega=180) = [protein]-peptidylproline (omega=0)</text>
        <dbReference type="Rhea" id="RHEA:16237"/>
        <dbReference type="Rhea" id="RHEA-COMP:10747"/>
        <dbReference type="Rhea" id="RHEA-COMP:10748"/>
        <dbReference type="ChEBI" id="CHEBI:83833"/>
        <dbReference type="ChEBI" id="CHEBI:83834"/>
        <dbReference type="EC" id="5.2.1.8"/>
    </reaction>
</comment>
<dbReference type="InterPro" id="IPR013260">
    <property type="entry name" value="mRNA_splic_SYF2"/>
</dbReference>
<dbReference type="PANTHER" id="PTHR11071:SF561">
    <property type="entry name" value="PEPTIDYL-PROLYL CIS-TRANS ISOMERASE D-RELATED"/>
    <property type="match status" value="1"/>
</dbReference>
<dbReference type="GeneID" id="25250004"/>
<comment type="subcellular location">
    <subcellularLocation>
        <location evidence="2">Nucleus</location>
    </subcellularLocation>
</comment>
<accession>U6KVJ0</accession>
<evidence type="ECO:0000256" key="6">
    <source>
        <dbReference type="ARBA" id="ARBA00022728"/>
    </source>
</evidence>
<dbReference type="OMA" id="YFNQHTA"/>
<dbReference type="VEuPathDB" id="ToxoDB:ETH2_0658300"/>
<feature type="compositionally biased region" description="Basic residues" evidence="11">
    <location>
        <begin position="237"/>
        <end position="248"/>
    </location>
</feature>
<feature type="domain" description="PPIase cyclophilin-type" evidence="12">
    <location>
        <begin position="9"/>
        <end position="175"/>
    </location>
</feature>
<evidence type="ECO:0000256" key="2">
    <source>
        <dbReference type="ARBA" id="ARBA00004123"/>
    </source>
</evidence>
<evidence type="ECO:0000256" key="4">
    <source>
        <dbReference type="ARBA" id="ARBA00013194"/>
    </source>
</evidence>
<evidence type="ECO:0000256" key="8">
    <source>
        <dbReference type="ARBA" id="ARBA00023187"/>
    </source>
</evidence>
<sequence>MSRSGPLVYLDISIGTQPAGRLVFKLFSDVTPKAAENFRGLATGEYGVSKASGKPLCYRGCRFFRSVSGVLLQSGDFITNDGTSGESIWGGPFNDESFQRRHAHAGCLSMANNGRHTNTSQFFITLKKAPQFDGKHQVIGQLVDGIQVLRAMQLVPVHSNSQVPRVDIVITACGQLASPALLRNASMSAVRTQLDTLMKKHERELKKQAEDSRKLKGSDEESVSSSTDSETEAPSRRDKRRRQERKRQRFLESSTYAAQQAMEKVLAGVPLLQQLQPEAALAEERAVALYEGDSSNSEEEEEAKQRQKTEATEAAAVDPLGKLLLQLDEEAGSQTDEDTTAAAAADGESAGTSAARALILARKQRLLSLRLQLNQGRAMNTKEVIEEKRQWETPAAAAAAAVAEARQAYKRLQQAPMYRLYKEETEAAAAAEGANSARTAESSGSAVTGATSAATSAAVAAAASSDDEETGAPGRRKGKGGRRNVLDEPLAFSEDAQRMQKKKGKSNFGWNVFNEDALYRAHKKRLSEVPLRADEYRQQQESLGDAFWDPNLVLSHPHHKPSAAALERLAASVAAAKSRRSMFSRRRMFNEDADVSYINERNRIFNNKLERSFDTREIKQNFERGTAL</sequence>
<dbReference type="GO" id="GO:0006457">
    <property type="term" value="P:protein folding"/>
    <property type="evidence" value="ECO:0007669"/>
    <property type="project" value="TreeGrafter"/>
</dbReference>
<evidence type="ECO:0000256" key="11">
    <source>
        <dbReference type="SAM" id="MobiDB-lite"/>
    </source>
</evidence>
<dbReference type="Pfam" id="PF08231">
    <property type="entry name" value="SYF2"/>
    <property type="match status" value="1"/>
</dbReference>
<comment type="similarity">
    <text evidence="3">Belongs to the SYF2 family.</text>
</comment>
<reference evidence="13" key="2">
    <citation type="submission" date="2013-10" db="EMBL/GenBank/DDBJ databases">
        <authorList>
            <person name="Aslett M."/>
        </authorList>
    </citation>
    <scope>NUCLEOTIDE SEQUENCE [LARGE SCALE GENOMIC DNA]</scope>
    <source>
        <strain evidence="13">Houghton</strain>
    </source>
</reference>
<feature type="region of interest" description="Disordered" evidence="11">
    <location>
        <begin position="290"/>
        <end position="317"/>
    </location>
</feature>
<dbReference type="PANTHER" id="PTHR11071">
    <property type="entry name" value="PEPTIDYL-PROLYL CIS-TRANS ISOMERASE"/>
    <property type="match status" value="1"/>
</dbReference>
<dbReference type="Pfam" id="PF00160">
    <property type="entry name" value="Pro_isomerase"/>
    <property type="match status" value="1"/>
</dbReference>
<dbReference type="GO" id="GO:0003755">
    <property type="term" value="F:peptidyl-prolyl cis-trans isomerase activity"/>
    <property type="evidence" value="ECO:0007669"/>
    <property type="project" value="UniProtKB-KW"/>
</dbReference>
<dbReference type="RefSeq" id="XP_013232907.1">
    <property type="nucleotide sequence ID" value="XM_013377453.1"/>
</dbReference>
<keyword evidence="9 13" id="KW-0413">Isomerase</keyword>
<dbReference type="GO" id="GO:0005681">
    <property type="term" value="C:spliceosomal complex"/>
    <property type="evidence" value="ECO:0007669"/>
    <property type="project" value="UniProtKB-KW"/>
</dbReference>
<evidence type="ECO:0000256" key="3">
    <source>
        <dbReference type="ARBA" id="ARBA00010028"/>
    </source>
</evidence>
<dbReference type="AlphaFoldDB" id="U6KVJ0"/>
<name>U6KVJ0_EIMTE</name>
<keyword evidence="6" id="KW-0747">Spliceosome</keyword>
<dbReference type="PRINTS" id="PR00153">
    <property type="entry name" value="CSAPPISMRASE"/>
</dbReference>
<feature type="region of interest" description="Disordered" evidence="11">
    <location>
        <begin position="459"/>
        <end position="504"/>
    </location>
</feature>
<evidence type="ECO:0000256" key="9">
    <source>
        <dbReference type="ARBA" id="ARBA00023235"/>
    </source>
</evidence>
<dbReference type="GO" id="GO:0016018">
    <property type="term" value="F:cyclosporin A binding"/>
    <property type="evidence" value="ECO:0007669"/>
    <property type="project" value="TreeGrafter"/>
</dbReference>
<dbReference type="FunFam" id="2.40.100.10:FF:000025">
    <property type="entry name" value="Peptidyl-prolyl cis-trans isomerase CYP19-2"/>
    <property type="match status" value="1"/>
</dbReference>